<dbReference type="EMBL" id="UINC01011297">
    <property type="protein sequence ID" value="SVA49914.1"/>
    <property type="molecule type" value="Genomic_DNA"/>
</dbReference>
<organism evidence="2">
    <name type="scientific">marine metagenome</name>
    <dbReference type="NCBI Taxonomy" id="408172"/>
    <lineage>
        <taxon>unclassified sequences</taxon>
        <taxon>metagenomes</taxon>
        <taxon>ecological metagenomes</taxon>
    </lineage>
</organism>
<feature type="domain" description="THIF-type NAD/FAD binding fold" evidence="1">
    <location>
        <begin position="220"/>
        <end position="460"/>
    </location>
</feature>
<proteinExistence type="predicted"/>
<dbReference type="GO" id="GO:0008641">
    <property type="term" value="F:ubiquitin-like modifier activating enzyme activity"/>
    <property type="evidence" value="ECO:0007669"/>
    <property type="project" value="InterPro"/>
</dbReference>
<evidence type="ECO:0000313" key="2">
    <source>
        <dbReference type="EMBL" id="SVA49914.1"/>
    </source>
</evidence>
<name>A0A381WBR5_9ZZZZ</name>
<gene>
    <name evidence="2" type="ORF">METZ01_LOCUS102768</name>
</gene>
<dbReference type="GO" id="GO:0016779">
    <property type="term" value="F:nucleotidyltransferase activity"/>
    <property type="evidence" value="ECO:0007669"/>
    <property type="project" value="TreeGrafter"/>
</dbReference>
<dbReference type="GO" id="GO:0004792">
    <property type="term" value="F:thiosulfate-cyanide sulfurtransferase activity"/>
    <property type="evidence" value="ECO:0007669"/>
    <property type="project" value="TreeGrafter"/>
</dbReference>
<reference evidence="2" key="1">
    <citation type="submission" date="2018-05" db="EMBL/GenBank/DDBJ databases">
        <authorList>
            <person name="Lanie J.A."/>
            <person name="Ng W.-L."/>
            <person name="Kazmierczak K.M."/>
            <person name="Andrzejewski T.M."/>
            <person name="Davidsen T.M."/>
            <person name="Wayne K.J."/>
            <person name="Tettelin H."/>
            <person name="Glass J.I."/>
            <person name="Rusch D."/>
            <person name="Podicherti R."/>
            <person name="Tsui H.-C.T."/>
            <person name="Winkler M.E."/>
        </authorList>
    </citation>
    <scope>NUCLEOTIDE SEQUENCE</scope>
</reference>
<accession>A0A381WBR5</accession>
<dbReference type="SUPFAM" id="SSF69572">
    <property type="entry name" value="Activating enzymes of the ubiquitin-like proteins"/>
    <property type="match status" value="1"/>
</dbReference>
<dbReference type="InterPro" id="IPR045886">
    <property type="entry name" value="ThiF/MoeB/HesA"/>
</dbReference>
<dbReference type="Pfam" id="PF00899">
    <property type="entry name" value="ThiF"/>
    <property type="match status" value="1"/>
</dbReference>
<sequence>MRQEGLVDQHLLQDLRIAVVDDGVGTSALRNAIDQLAEQLGVESPEEYVSGGVHDFLICIGDSCVPNSDVPYTRVQILDDGVRMTSDIDSESGSPSGLQEPGLCTIGAALAWQEVLRRTGVTLPVEVPKKYVTVNLRIDPSKLEYGEEMENALRLVGPEGEEIPFRSHSRDDGTGHMVLSARLNEGTDLADSILGSIKLELSEPSQRAPPAEVELTIPQCEEVVSGSVTVVGVGGLGSWAMHTVAKGVANSGGDGSGLKINLVDPDTEVEIHNLNRQVLYTSDDLGMPKADVSAQRISAVLPMAEVRGYVGAIGLPHLDGLVNQDEIVQTGGWVEEEEDVEFIDEFSDSAGFSTDFLDSLNSADAILCGVDNLRSRSVLSAISSHLGIPMINAGASGFNGSFDVFLGDQTCMVCRYGTRAISQHKPMSCQEDGEVPFSSIVTSTALFGALEGLALISALSSGGSSLSDWPSQIIWSGWSNSFNCHEDHGFGPFKRAFLAKGSHSEHLAELLFDAEVIA</sequence>
<protein>
    <recommendedName>
        <fullName evidence="1">THIF-type NAD/FAD binding fold domain-containing protein</fullName>
    </recommendedName>
</protein>
<dbReference type="InterPro" id="IPR000594">
    <property type="entry name" value="ThiF_NAD_FAD-bd"/>
</dbReference>
<dbReference type="PANTHER" id="PTHR10953:SF102">
    <property type="entry name" value="ADENYLYLTRANSFERASE AND SULFURTRANSFERASE MOCS3"/>
    <property type="match status" value="1"/>
</dbReference>
<evidence type="ECO:0000259" key="1">
    <source>
        <dbReference type="Pfam" id="PF00899"/>
    </source>
</evidence>
<dbReference type="InterPro" id="IPR035985">
    <property type="entry name" value="Ubiquitin-activating_enz"/>
</dbReference>
<dbReference type="AlphaFoldDB" id="A0A381WBR5"/>
<dbReference type="PANTHER" id="PTHR10953">
    <property type="entry name" value="UBIQUITIN-ACTIVATING ENZYME E1"/>
    <property type="match status" value="1"/>
</dbReference>
<dbReference type="GO" id="GO:0005737">
    <property type="term" value="C:cytoplasm"/>
    <property type="evidence" value="ECO:0007669"/>
    <property type="project" value="TreeGrafter"/>
</dbReference>
<dbReference type="Gene3D" id="3.40.50.720">
    <property type="entry name" value="NAD(P)-binding Rossmann-like Domain"/>
    <property type="match status" value="1"/>
</dbReference>